<gene>
    <name evidence="1" type="ORF">EI293_16880</name>
</gene>
<keyword evidence="2" id="KW-1185">Reference proteome</keyword>
<dbReference type="SUPFAM" id="SSF141571">
    <property type="entry name" value="Pentapeptide repeat-like"/>
    <property type="match status" value="1"/>
</dbReference>
<dbReference type="RefSeq" id="WP_125439725.1">
    <property type="nucleotide sequence ID" value="NZ_RWIU01000006.1"/>
</dbReference>
<organism evidence="1 2">
    <name type="scientific">Hymenobacter perfusus</name>
    <dbReference type="NCBI Taxonomy" id="1236770"/>
    <lineage>
        <taxon>Bacteria</taxon>
        <taxon>Pseudomonadati</taxon>
        <taxon>Bacteroidota</taxon>
        <taxon>Cytophagia</taxon>
        <taxon>Cytophagales</taxon>
        <taxon>Hymenobacteraceae</taxon>
        <taxon>Hymenobacter</taxon>
    </lineage>
</organism>
<dbReference type="Pfam" id="PF00805">
    <property type="entry name" value="Pentapeptide"/>
    <property type="match status" value="1"/>
</dbReference>
<comment type="caution">
    <text evidence="1">The sequence shown here is derived from an EMBL/GenBank/DDBJ whole genome shotgun (WGS) entry which is preliminary data.</text>
</comment>
<dbReference type="AlphaFoldDB" id="A0A428K3Y1"/>
<protein>
    <submittedName>
        <fullName evidence="1">Pentapeptide repeat-containing protein</fullName>
    </submittedName>
</protein>
<reference evidence="1 2" key="1">
    <citation type="submission" date="2018-12" db="EMBL/GenBank/DDBJ databases">
        <authorList>
            <person name="Feng G."/>
            <person name="Zhu H."/>
        </authorList>
    </citation>
    <scope>NUCLEOTIDE SEQUENCE [LARGE SCALE GENOMIC DNA]</scope>
    <source>
        <strain evidence="1 2">LMG 26000</strain>
    </source>
</reference>
<dbReference type="InterPro" id="IPR001646">
    <property type="entry name" value="5peptide_repeat"/>
</dbReference>
<proteinExistence type="predicted"/>
<dbReference type="Gene3D" id="2.160.20.80">
    <property type="entry name" value="E3 ubiquitin-protein ligase SopA"/>
    <property type="match status" value="1"/>
</dbReference>
<dbReference type="Proteomes" id="UP000270291">
    <property type="component" value="Unassembled WGS sequence"/>
</dbReference>
<dbReference type="OrthoDB" id="67652at2"/>
<accession>A0A428K3Y1</accession>
<sequence>MDDIISKSQLLEAYRNGQRHFEFIELSTEEDFSNVVLSGAVFRRCWMEVLFVSSDLSNCQFIECCLKTADFRYANLTKAVVTGCTIESTRFQHAVVDGFVFSHNSAYGQDSGQEDFDNWIHCT</sequence>
<evidence type="ECO:0000313" key="1">
    <source>
        <dbReference type="EMBL" id="RSK41102.1"/>
    </source>
</evidence>
<dbReference type="EMBL" id="RWIU01000006">
    <property type="protein sequence ID" value="RSK41102.1"/>
    <property type="molecule type" value="Genomic_DNA"/>
</dbReference>
<name>A0A428K3Y1_9BACT</name>
<evidence type="ECO:0000313" key="2">
    <source>
        <dbReference type="Proteomes" id="UP000270291"/>
    </source>
</evidence>